<keyword evidence="1" id="KW-0547">Nucleotide-binding</keyword>
<dbReference type="Pfam" id="PF00009">
    <property type="entry name" value="GTP_EFTU"/>
    <property type="match status" value="1"/>
</dbReference>
<gene>
    <name evidence="5" type="ORF">DYU61_03645</name>
</gene>
<dbReference type="InterPro" id="IPR027417">
    <property type="entry name" value="P-loop_NTPase"/>
</dbReference>
<protein>
    <submittedName>
        <fullName evidence="5">Selenocysteine-specific translation elongation factor</fullName>
    </submittedName>
</protein>
<evidence type="ECO:0000256" key="2">
    <source>
        <dbReference type="ARBA" id="ARBA00022917"/>
    </source>
</evidence>
<dbReference type="GO" id="GO:0035368">
    <property type="term" value="F:selenocysteine insertion sequence binding"/>
    <property type="evidence" value="ECO:0007669"/>
    <property type="project" value="TreeGrafter"/>
</dbReference>
<proteinExistence type="predicted"/>
<dbReference type="GO" id="GO:0005525">
    <property type="term" value="F:GTP binding"/>
    <property type="evidence" value="ECO:0007669"/>
    <property type="project" value="UniProtKB-KW"/>
</dbReference>
<comment type="caution">
    <text evidence="5">The sequence shown here is derived from an EMBL/GenBank/DDBJ whole genome shotgun (WGS) entry which is preliminary data.</text>
</comment>
<feature type="domain" description="Tr-type G" evidence="4">
    <location>
        <begin position="1"/>
        <end position="76"/>
    </location>
</feature>
<dbReference type="GO" id="GO:0005829">
    <property type="term" value="C:cytosol"/>
    <property type="evidence" value="ECO:0007669"/>
    <property type="project" value="TreeGrafter"/>
</dbReference>
<evidence type="ECO:0000256" key="3">
    <source>
        <dbReference type="ARBA" id="ARBA00023134"/>
    </source>
</evidence>
<reference evidence="5" key="1">
    <citation type="submission" date="2018-08" db="EMBL/GenBank/DDBJ databases">
        <authorList>
            <consortium name="NARMS: The National Antimicrobial Resistance Monitoring System"/>
        </authorList>
    </citation>
    <scope>NUCLEOTIDE SEQUENCE</scope>
    <source>
        <strain evidence="5">CVM N17C101</strain>
    </source>
</reference>
<accession>A0A5T2B4G8</accession>
<dbReference type="InterPro" id="IPR050543">
    <property type="entry name" value="eIF2G"/>
</dbReference>
<dbReference type="InterPro" id="IPR000795">
    <property type="entry name" value="T_Tr_GTP-bd_dom"/>
</dbReference>
<name>A0A5T2B4G8_CAMJU</name>
<keyword evidence="2" id="KW-0648">Protein biosynthesis</keyword>
<evidence type="ECO:0000313" key="5">
    <source>
        <dbReference type="EMBL" id="EAL9596893.1"/>
    </source>
</evidence>
<evidence type="ECO:0000259" key="4">
    <source>
        <dbReference type="PROSITE" id="PS51722"/>
    </source>
</evidence>
<dbReference type="SUPFAM" id="SSF52540">
    <property type="entry name" value="P-loop containing nucleoside triphosphate hydrolases"/>
    <property type="match status" value="1"/>
</dbReference>
<dbReference type="EMBL" id="AACSQJ010000011">
    <property type="protein sequence ID" value="EAL9596893.1"/>
    <property type="molecule type" value="Genomic_DNA"/>
</dbReference>
<sequence length="76" mass="8270">MKSVIIGTAGHIDHGKTSLIKALNGFEGDSLKEEQERQITINLSFSNLKLKDKNISFIDVPGHKDLVKTMVSGAFG</sequence>
<dbReference type="Gene3D" id="3.40.50.300">
    <property type="entry name" value="P-loop containing nucleotide triphosphate hydrolases"/>
    <property type="match status" value="1"/>
</dbReference>
<organism evidence="5">
    <name type="scientific">Campylobacter jejuni</name>
    <dbReference type="NCBI Taxonomy" id="197"/>
    <lineage>
        <taxon>Bacteria</taxon>
        <taxon>Pseudomonadati</taxon>
        <taxon>Campylobacterota</taxon>
        <taxon>Epsilonproteobacteria</taxon>
        <taxon>Campylobacterales</taxon>
        <taxon>Campylobacteraceae</taxon>
        <taxon>Campylobacter</taxon>
    </lineage>
</organism>
<feature type="non-terminal residue" evidence="5">
    <location>
        <position position="76"/>
    </location>
</feature>
<dbReference type="GO" id="GO:0000049">
    <property type="term" value="F:tRNA binding"/>
    <property type="evidence" value="ECO:0007669"/>
    <property type="project" value="TreeGrafter"/>
</dbReference>
<dbReference type="PROSITE" id="PS51722">
    <property type="entry name" value="G_TR_2"/>
    <property type="match status" value="1"/>
</dbReference>
<dbReference type="PANTHER" id="PTHR42854:SF3">
    <property type="entry name" value="EUKARYOTIC TRANSLATION INITIATION FACTOR 2 SUBUNIT 3-RELATED"/>
    <property type="match status" value="1"/>
</dbReference>
<dbReference type="GO" id="GO:0016259">
    <property type="term" value="P:selenocysteine metabolic process"/>
    <property type="evidence" value="ECO:0007669"/>
    <property type="project" value="TreeGrafter"/>
</dbReference>
<dbReference type="GO" id="GO:0003924">
    <property type="term" value="F:GTPase activity"/>
    <property type="evidence" value="ECO:0007669"/>
    <property type="project" value="InterPro"/>
</dbReference>
<keyword evidence="5" id="KW-0251">Elongation factor</keyword>
<dbReference type="PANTHER" id="PTHR42854">
    <property type="entry name" value="EUKARYOTIC TRANSLATION INITIATION FACTOR 2 SUBUNIT 3 FAMILY MEMBER"/>
    <property type="match status" value="1"/>
</dbReference>
<evidence type="ECO:0000256" key="1">
    <source>
        <dbReference type="ARBA" id="ARBA00022741"/>
    </source>
</evidence>
<dbReference type="AlphaFoldDB" id="A0A5T2B4G8"/>
<keyword evidence="3" id="KW-0342">GTP-binding</keyword>
<dbReference type="GO" id="GO:0003746">
    <property type="term" value="F:translation elongation factor activity"/>
    <property type="evidence" value="ECO:0007669"/>
    <property type="project" value="UniProtKB-KW"/>
</dbReference>
<dbReference type="GO" id="GO:0001514">
    <property type="term" value="P:selenocysteine incorporation"/>
    <property type="evidence" value="ECO:0007669"/>
    <property type="project" value="TreeGrafter"/>
</dbReference>